<reference evidence="2 3" key="1">
    <citation type="journal article" date="2011" name="J. Bacteriol.">
        <title>Genome sequence of Methyloversatilis universalis FAM5T, a methylotrophic representative of the order Rhodocyclales.</title>
        <authorList>
            <person name="Kittichotirat W."/>
            <person name="Good N.M."/>
            <person name="Hall R."/>
            <person name="Bringel F."/>
            <person name="Lajus A."/>
            <person name="Medigue C."/>
            <person name="Smalley N.E."/>
            <person name="Beck D."/>
            <person name="Bumgarner R."/>
            <person name="Vuilleumier S."/>
            <person name="Kalyuzhnaya M.G."/>
        </authorList>
    </citation>
    <scope>NUCLEOTIDE SEQUENCE [LARGE SCALE GENOMIC DNA]</scope>
    <source>
        <strain evidence="3">ATCC BAA-1314 / JCM 13912 / FAM5</strain>
    </source>
</reference>
<dbReference type="AlphaFoldDB" id="F5RA45"/>
<evidence type="ECO:0000313" key="2">
    <source>
        <dbReference type="EMBL" id="EGK72584.1"/>
    </source>
</evidence>
<dbReference type="eggNOG" id="COG4796">
    <property type="taxonomic scope" value="Bacteria"/>
</dbReference>
<dbReference type="RefSeq" id="WP_008059647.1">
    <property type="nucleotide sequence ID" value="NZ_AFHG01000035.1"/>
</dbReference>
<evidence type="ECO:0000256" key="1">
    <source>
        <dbReference type="SAM" id="SignalP"/>
    </source>
</evidence>
<protein>
    <recommendedName>
        <fullName evidence="4">NolW domain protein</fullName>
    </recommendedName>
</protein>
<dbReference type="STRING" id="1000565.METUNv1_01124"/>
<accession>F5RA45</accession>
<feature type="chain" id="PRO_5003325769" description="NolW domain protein" evidence="1">
    <location>
        <begin position="24"/>
        <end position="265"/>
    </location>
</feature>
<name>F5RA45_METUF</name>
<keyword evidence="3" id="KW-1185">Reference proteome</keyword>
<feature type="signal peptide" evidence="1">
    <location>
        <begin position="1"/>
        <end position="23"/>
    </location>
</feature>
<gene>
    <name evidence="2" type="ORF">METUNv1_01124</name>
</gene>
<sequence length="265" mass="28651">MSVLALLRSLLMCCLLCPLIAVAQVKLDIIPLKHRTPDQVLPALRPLVGAEAALSGANNRIFIRADAATRAAVKQAIDALDTPLRSLMISVRQDNDDTVQQDGAGVSGEVGRDTRVRARVWSTRGDAGDRLSQRVQVVEGGAAFIQVGSTTPLPFSQVIVGPGGAAISQGVQYRDVSSGFYAQPRVNGDQVTLDISPQKESLSDTQYGEVRSARLISTVRGRLGEWMELGSSGYDEQVNQRGITRYGTRDAQSQRRIWVRVDALP</sequence>
<dbReference type="EMBL" id="AFHG01000035">
    <property type="protein sequence ID" value="EGK72584.1"/>
    <property type="molecule type" value="Genomic_DNA"/>
</dbReference>
<dbReference type="Proteomes" id="UP000005019">
    <property type="component" value="Unassembled WGS sequence"/>
</dbReference>
<evidence type="ECO:0000313" key="3">
    <source>
        <dbReference type="Proteomes" id="UP000005019"/>
    </source>
</evidence>
<keyword evidence="1" id="KW-0732">Signal</keyword>
<comment type="caution">
    <text evidence="2">The sequence shown here is derived from an EMBL/GenBank/DDBJ whole genome shotgun (WGS) entry which is preliminary data.</text>
</comment>
<evidence type="ECO:0008006" key="4">
    <source>
        <dbReference type="Google" id="ProtNLM"/>
    </source>
</evidence>
<proteinExistence type="predicted"/>
<organism evidence="2 3">
    <name type="scientific">Methyloversatilis universalis (strain ATCC BAA-1314 / DSM 25237 / JCM 13912 / CCUG 52030 / FAM5)</name>
    <dbReference type="NCBI Taxonomy" id="1000565"/>
    <lineage>
        <taxon>Bacteria</taxon>
        <taxon>Pseudomonadati</taxon>
        <taxon>Pseudomonadota</taxon>
        <taxon>Betaproteobacteria</taxon>
        <taxon>Nitrosomonadales</taxon>
        <taxon>Sterolibacteriaceae</taxon>
        <taxon>Methyloversatilis</taxon>
    </lineage>
</organism>